<comment type="caution">
    <text evidence="7">The sequence shown here is derived from an EMBL/GenBank/DDBJ whole genome shotgun (WGS) entry which is preliminary data.</text>
</comment>
<dbReference type="Pfam" id="PF12698">
    <property type="entry name" value="ABC2_membrane_3"/>
    <property type="match status" value="1"/>
</dbReference>
<dbReference type="GO" id="GO:0016020">
    <property type="term" value="C:membrane"/>
    <property type="evidence" value="ECO:0007669"/>
    <property type="project" value="UniProtKB-SubCell"/>
</dbReference>
<feature type="transmembrane region" description="Helical" evidence="5">
    <location>
        <begin position="278"/>
        <end position="299"/>
    </location>
</feature>
<sequence length="394" mass="43800">MFKNKLLLLSPIIVFGIIFIFSQTLYPSVQPELKNLPIAIVNEDEGIQIPNQPEVNMGQKVVDMVQERSKATAESEPAVKWIVEGNENDMQKGLENRDYYAALIIPKDFSAKQASFRTPAPETAKIEIFINQGMNTMASTAAGQIVNNVVDQMNTTVRTQLITELEKQGAMLTPKQAELLANPIGKTVTNVHETGKNSANGNVPISLFQPVWIACLASAAIIFIATRKLPVRNRKDVVKTKLGQIFTGAVIALVIGFSLTWLADHMIGFHIPQLIETALFLTITSFSFILMILAVLSLVGIKGLPLFALMLFFGAPLLSLPPEMISSFYRDWIYSWLPMRFMIEGLRDLFFFGKDITWDGPLSILVWIGIISGIMILLSTFKPQAVNEKVELEQ</sequence>
<evidence type="ECO:0000256" key="3">
    <source>
        <dbReference type="ARBA" id="ARBA00022989"/>
    </source>
</evidence>
<keyword evidence="3 5" id="KW-1133">Transmembrane helix</keyword>
<evidence type="ECO:0000313" key="8">
    <source>
        <dbReference type="Proteomes" id="UP000664578"/>
    </source>
</evidence>
<organism evidence="7 8">
    <name type="scientific">Priestia flexa</name>
    <dbReference type="NCBI Taxonomy" id="86664"/>
    <lineage>
        <taxon>Bacteria</taxon>
        <taxon>Bacillati</taxon>
        <taxon>Bacillota</taxon>
        <taxon>Bacilli</taxon>
        <taxon>Bacillales</taxon>
        <taxon>Bacillaceae</taxon>
        <taxon>Priestia</taxon>
    </lineage>
</organism>
<accession>A0A8I1MIN5</accession>
<feature type="transmembrane region" description="Helical" evidence="5">
    <location>
        <begin position="362"/>
        <end position="381"/>
    </location>
</feature>
<evidence type="ECO:0000259" key="6">
    <source>
        <dbReference type="Pfam" id="PF12698"/>
    </source>
</evidence>
<gene>
    <name evidence="7" type="ORF">JF537_14680</name>
</gene>
<comment type="subcellular location">
    <subcellularLocation>
        <location evidence="1">Membrane</location>
        <topology evidence="1">Multi-pass membrane protein</topology>
    </subcellularLocation>
</comment>
<evidence type="ECO:0000256" key="2">
    <source>
        <dbReference type="ARBA" id="ARBA00022692"/>
    </source>
</evidence>
<feature type="transmembrane region" description="Helical" evidence="5">
    <location>
        <begin position="7"/>
        <end position="26"/>
    </location>
</feature>
<protein>
    <submittedName>
        <fullName evidence="7">ABC transporter permease</fullName>
    </submittedName>
</protein>
<dbReference type="InterPro" id="IPR051328">
    <property type="entry name" value="T7SS_ABC-Transporter"/>
</dbReference>
<feature type="transmembrane region" description="Helical" evidence="5">
    <location>
        <begin position="245"/>
        <end position="263"/>
    </location>
</feature>
<dbReference type="EMBL" id="JAEMWV010000007">
    <property type="protein sequence ID" value="MBN8252824.1"/>
    <property type="molecule type" value="Genomic_DNA"/>
</dbReference>
<evidence type="ECO:0000256" key="4">
    <source>
        <dbReference type="ARBA" id="ARBA00023136"/>
    </source>
</evidence>
<feature type="transmembrane region" description="Helical" evidence="5">
    <location>
        <begin position="306"/>
        <end position="329"/>
    </location>
</feature>
<dbReference type="PANTHER" id="PTHR43077:SF5">
    <property type="entry name" value="PHAGE INFECTION PROTEIN"/>
    <property type="match status" value="1"/>
</dbReference>
<evidence type="ECO:0000256" key="5">
    <source>
        <dbReference type="SAM" id="Phobius"/>
    </source>
</evidence>
<dbReference type="Proteomes" id="UP000664578">
    <property type="component" value="Unassembled WGS sequence"/>
</dbReference>
<feature type="domain" description="ABC-2 type transporter transmembrane" evidence="6">
    <location>
        <begin position="8"/>
        <end position="377"/>
    </location>
</feature>
<evidence type="ECO:0000256" key="1">
    <source>
        <dbReference type="ARBA" id="ARBA00004141"/>
    </source>
</evidence>
<dbReference type="PANTHER" id="PTHR43077">
    <property type="entry name" value="TRANSPORT PERMEASE YVFS-RELATED"/>
    <property type="match status" value="1"/>
</dbReference>
<dbReference type="RefSeq" id="WP_206782851.1">
    <property type="nucleotide sequence ID" value="NZ_JAEMWV010000007.1"/>
</dbReference>
<dbReference type="Gene3D" id="3.40.1710.10">
    <property type="entry name" value="abc type-2 transporter like domain"/>
    <property type="match status" value="1"/>
</dbReference>
<dbReference type="GO" id="GO:0140359">
    <property type="term" value="F:ABC-type transporter activity"/>
    <property type="evidence" value="ECO:0007669"/>
    <property type="project" value="InterPro"/>
</dbReference>
<feature type="transmembrane region" description="Helical" evidence="5">
    <location>
        <begin position="207"/>
        <end position="225"/>
    </location>
</feature>
<reference evidence="7" key="1">
    <citation type="submission" date="2020-12" db="EMBL/GenBank/DDBJ databases">
        <title>PHA producing bacteria isolated from mangrove.</title>
        <authorList>
            <person name="Zheng W."/>
            <person name="Yu S."/>
            <person name="Huang Y."/>
        </authorList>
    </citation>
    <scope>NUCLEOTIDE SEQUENCE</scope>
    <source>
        <strain evidence="7">GN22-4</strain>
    </source>
</reference>
<name>A0A8I1MIN5_9BACI</name>
<keyword evidence="4 5" id="KW-0472">Membrane</keyword>
<proteinExistence type="predicted"/>
<dbReference type="AlphaFoldDB" id="A0A8I1MIN5"/>
<dbReference type="InterPro" id="IPR013525">
    <property type="entry name" value="ABC2_TM"/>
</dbReference>
<keyword evidence="2 5" id="KW-0812">Transmembrane</keyword>
<evidence type="ECO:0000313" key="7">
    <source>
        <dbReference type="EMBL" id="MBN8252824.1"/>
    </source>
</evidence>